<reference evidence="2" key="1">
    <citation type="submission" date="2022-11" db="UniProtKB">
        <authorList>
            <consortium name="WormBaseParasite"/>
        </authorList>
    </citation>
    <scope>IDENTIFICATION</scope>
</reference>
<evidence type="ECO:0000313" key="2">
    <source>
        <dbReference type="WBParaSite" id="sdigi.contig71.g3601.t1"/>
    </source>
</evidence>
<accession>A0A915Q6T8</accession>
<sequence length="62" mass="7234">MRNALVRFGRSRMRNALVRFGKRLSGMGFLEDENKRDTALHSPFQPGHFENSNEIKDIFPKI</sequence>
<dbReference type="WBParaSite" id="sdigi.contig71.g3601.t1">
    <property type="protein sequence ID" value="sdigi.contig71.g3601.t1"/>
    <property type="gene ID" value="sdigi.contig71.g3601"/>
</dbReference>
<protein>
    <submittedName>
        <fullName evidence="2">Uncharacterized protein</fullName>
    </submittedName>
</protein>
<proteinExistence type="predicted"/>
<name>A0A915Q6T8_9BILA</name>
<dbReference type="Proteomes" id="UP000887581">
    <property type="component" value="Unplaced"/>
</dbReference>
<keyword evidence="1" id="KW-1185">Reference proteome</keyword>
<organism evidence="1 2">
    <name type="scientific">Setaria digitata</name>
    <dbReference type="NCBI Taxonomy" id="48799"/>
    <lineage>
        <taxon>Eukaryota</taxon>
        <taxon>Metazoa</taxon>
        <taxon>Ecdysozoa</taxon>
        <taxon>Nematoda</taxon>
        <taxon>Chromadorea</taxon>
        <taxon>Rhabditida</taxon>
        <taxon>Spirurina</taxon>
        <taxon>Spiruromorpha</taxon>
        <taxon>Filarioidea</taxon>
        <taxon>Setariidae</taxon>
        <taxon>Setaria</taxon>
    </lineage>
</organism>
<dbReference type="AlphaFoldDB" id="A0A915Q6T8"/>
<evidence type="ECO:0000313" key="1">
    <source>
        <dbReference type="Proteomes" id="UP000887581"/>
    </source>
</evidence>